<feature type="region of interest" description="Disordered" evidence="2">
    <location>
        <begin position="1"/>
        <end position="37"/>
    </location>
</feature>
<feature type="region of interest" description="Disordered" evidence="2">
    <location>
        <begin position="347"/>
        <end position="407"/>
    </location>
</feature>
<dbReference type="Proteomes" id="UP000225706">
    <property type="component" value="Unassembled WGS sequence"/>
</dbReference>
<keyword evidence="1" id="KW-0863">Zinc-finger</keyword>
<keyword evidence="1" id="KW-0479">Metal-binding</keyword>
<feature type="compositionally biased region" description="Basic and acidic residues" evidence="2">
    <location>
        <begin position="253"/>
        <end position="264"/>
    </location>
</feature>
<evidence type="ECO:0000313" key="5">
    <source>
        <dbReference type="Proteomes" id="UP000225706"/>
    </source>
</evidence>
<evidence type="ECO:0000256" key="2">
    <source>
        <dbReference type="SAM" id="MobiDB-lite"/>
    </source>
</evidence>
<evidence type="ECO:0000259" key="3">
    <source>
        <dbReference type="PROSITE" id="PS50157"/>
    </source>
</evidence>
<dbReference type="SMART" id="SM00355">
    <property type="entry name" value="ZnF_C2H2"/>
    <property type="match status" value="2"/>
</dbReference>
<dbReference type="Pfam" id="PF10453">
    <property type="entry name" value="NUFIP1"/>
    <property type="match status" value="1"/>
</dbReference>
<sequence>MSQLPLPNFGNFRPAFNTGGNPGWPMQTAPSIFGRPHSSSMSFSPLLPIHSFPGYPGCHIMPGLQPNIHMLRPPFNHVVSQERNPSLQQQRSLATNVQGSASKTTEIRENVSLRKEFSCDACQKDFSSKETLTAHLGSHIQCSYEGCTFKAGRKVLKLHWIQTHETGRMKIKLDTPEEIEKWREERKRKYPTLANVQKKMEEDAKRKASGQVLKTKNFRYRRGQGRGRSFQQGGRNHFNNRCHPKRFPQEPNELDHTAGGDQGKKQFRDVNQEKEVQPSDRQCNVEDPLSLVLDDCVVNGQGNQMEECASQERLLKETPAKSDPASCSGTSGISALSSLCTMYASDSEEDKPSVEINNNTASPPQASTTEEKGATKCTSADRNVKKDHFTGTRRRTRRSGKPVSKGKSNFVGVRKSTLLEKLLAPDIRHERNLILQCLRYIVKKKFFIVGDTSVSENVVNH</sequence>
<organism evidence="4 5">
    <name type="scientific">Stylophora pistillata</name>
    <name type="common">Smooth cauliflower coral</name>
    <dbReference type="NCBI Taxonomy" id="50429"/>
    <lineage>
        <taxon>Eukaryota</taxon>
        <taxon>Metazoa</taxon>
        <taxon>Cnidaria</taxon>
        <taxon>Anthozoa</taxon>
        <taxon>Hexacorallia</taxon>
        <taxon>Scleractinia</taxon>
        <taxon>Astrocoeniina</taxon>
        <taxon>Pocilloporidae</taxon>
        <taxon>Stylophora</taxon>
    </lineage>
</organism>
<dbReference type="PANTHER" id="PTHR13309:SF0">
    <property type="entry name" value="FMR1-INTERACTING PROTEIN NUFIP1"/>
    <property type="match status" value="1"/>
</dbReference>
<dbReference type="EMBL" id="LSMT01000022">
    <property type="protein sequence ID" value="PFX32538.1"/>
    <property type="molecule type" value="Genomic_DNA"/>
</dbReference>
<dbReference type="InterPro" id="IPR019496">
    <property type="entry name" value="NUFIP1_cons_dom"/>
</dbReference>
<name>A0A2B4SVF6_STYPI</name>
<dbReference type="PROSITE" id="PS00028">
    <property type="entry name" value="ZINC_FINGER_C2H2_1"/>
    <property type="match status" value="1"/>
</dbReference>
<dbReference type="AlphaFoldDB" id="A0A2B4SVF6"/>
<feature type="compositionally biased region" description="Polar residues" evidence="2">
    <location>
        <begin position="355"/>
        <end position="368"/>
    </location>
</feature>
<dbReference type="GO" id="GO:0005634">
    <property type="term" value="C:nucleus"/>
    <property type="evidence" value="ECO:0007669"/>
    <property type="project" value="TreeGrafter"/>
</dbReference>
<feature type="compositionally biased region" description="Basic residues" evidence="2">
    <location>
        <begin position="391"/>
        <end position="400"/>
    </location>
</feature>
<keyword evidence="1" id="KW-0862">Zinc</keyword>
<feature type="region of interest" description="Disordered" evidence="2">
    <location>
        <begin position="220"/>
        <end position="264"/>
    </location>
</feature>
<accession>A0A2B4SVF6</accession>
<evidence type="ECO:0000313" key="4">
    <source>
        <dbReference type="EMBL" id="PFX32538.1"/>
    </source>
</evidence>
<dbReference type="InterPro" id="IPR039136">
    <property type="entry name" value="NUFIP1-like"/>
</dbReference>
<dbReference type="GO" id="GO:0003723">
    <property type="term" value="F:RNA binding"/>
    <property type="evidence" value="ECO:0007669"/>
    <property type="project" value="InterPro"/>
</dbReference>
<proteinExistence type="predicted"/>
<evidence type="ECO:0000256" key="1">
    <source>
        <dbReference type="PROSITE-ProRule" id="PRU00042"/>
    </source>
</evidence>
<dbReference type="GO" id="GO:0008270">
    <property type="term" value="F:zinc ion binding"/>
    <property type="evidence" value="ECO:0007669"/>
    <property type="project" value="UniProtKB-KW"/>
</dbReference>
<comment type="caution">
    <text evidence="4">The sequence shown here is derived from an EMBL/GenBank/DDBJ whole genome shotgun (WGS) entry which is preliminary data.</text>
</comment>
<feature type="domain" description="C2H2-type" evidence="3">
    <location>
        <begin position="117"/>
        <end position="139"/>
    </location>
</feature>
<dbReference type="PANTHER" id="PTHR13309">
    <property type="entry name" value="NUCLEAR FRAGILE X MENTAL RETARDATION PROTEIN INTERACTING PROTEIN 1"/>
    <property type="match status" value="1"/>
</dbReference>
<reference evidence="5" key="1">
    <citation type="journal article" date="2017" name="bioRxiv">
        <title>Comparative analysis of the genomes of Stylophora pistillata and Acropora digitifera provides evidence for extensive differences between species of corals.</title>
        <authorList>
            <person name="Voolstra C.R."/>
            <person name="Li Y."/>
            <person name="Liew Y.J."/>
            <person name="Baumgarten S."/>
            <person name="Zoccola D."/>
            <person name="Flot J.-F."/>
            <person name="Tambutte S."/>
            <person name="Allemand D."/>
            <person name="Aranda M."/>
        </authorList>
    </citation>
    <scope>NUCLEOTIDE SEQUENCE [LARGE SCALE GENOMIC DNA]</scope>
</reference>
<dbReference type="InterPro" id="IPR013087">
    <property type="entry name" value="Znf_C2H2_type"/>
</dbReference>
<dbReference type="OrthoDB" id="273070at2759"/>
<dbReference type="GO" id="GO:0000492">
    <property type="term" value="P:box C/D snoRNP assembly"/>
    <property type="evidence" value="ECO:0007669"/>
    <property type="project" value="TreeGrafter"/>
</dbReference>
<dbReference type="PROSITE" id="PS50157">
    <property type="entry name" value="ZINC_FINGER_C2H2_2"/>
    <property type="match status" value="1"/>
</dbReference>
<gene>
    <name evidence="4" type="primary">Nufip1</name>
    <name evidence="4" type="ORF">AWC38_SpisGene2621</name>
</gene>
<protein>
    <submittedName>
        <fullName evidence="4">Nuclear fragile X mental retardation-interacting protein 1</fullName>
    </submittedName>
</protein>
<keyword evidence="5" id="KW-1185">Reference proteome</keyword>
<dbReference type="STRING" id="50429.A0A2B4SVF6"/>